<accession>A0AAU6W250</accession>
<evidence type="ECO:0000313" key="1">
    <source>
        <dbReference type="EMBL" id="XAI70264.1"/>
    </source>
</evidence>
<protein>
    <submittedName>
        <fullName evidence="1">Uncharacterized protein</fullName>
    </submittedName>
</protein>
<organism evidence="1">
    <name type="scientific">Pseudomonas phage Drael01</name>
    <dbReference type="NCBI Taxonomy" id="3138533"/>
    <lineage>
        <taxon>Viruses</taxon>
    </lineage>
</organism>
<reference evidence="1" key="1">
    <citation type="journal article" date="2024" name="J. Gen. Virol.">
        <title>Novel phages of Pseudomonas syringae unveil numerous potential auxiliary metabolic genes.</title>
        <authorList>
            <person name="Feltin C."/>
            <person name="Garneau J.R."/>
            <person name="Morris C.E."/>
            <person name="Berard A."/>
            <person name="Torres-Barcelo C."/>
        </authorList>
    </citation>
    <scope>NUCLEOTIDE SEQUENCE</scope>
</reference>
<name>A0AAU6W250_9VIRU</name>
<gene>
    <name evidence="1" type="ORF">Drael01_00034</name>
</gene>
<sequence length="125" mass="12275">MNQAYLLIQHIAQNETVTADQAAPVDTALANLNSALVAAGAGVALPATQVIVSNAQSLPVQNSANTAVPGTHNAFVVDGAFQKVKLAATVAPVTSGLLSVAATGTGTKVTLTVANGVVSAVTLSA</sequence>
<dbReference type="EMBL" id="PP179320">
    <property type="protein sequence ID" value="XAI70264.1"/>
    <property type="molecule type" value="Genomic_DNA"/>
</dbReference>
<proteinExistence type="predicted"/>